<dbReference type="Pfam" id="PF00702">
    <property type="entry name" value="Hydrolase"/>
    <property type="match status" value="1"/>
</dbReference>
<dbReference type="PROSITE" id="PS01229">
    <property type="entry name" value="COF_2"/>
    <property type="match status" value="1"/>
</dbReference>
<dbReference type="EC" id="7.2.2.21" evidence="11"/>
<keyword evidence="8" id="KW-1278">Translocase</keyword>
<dbReference type="InterPro" id="IPR027256">
    <property type="entry name" value="P-typ_ATPase_IB"/>
</dbReference>
<dbReference type="GO" id="GO:0005886">
    <property type="term" value="C:plasma membrane"/>
    <property type="evidence" value="ECO:0007669"/>
    <property type="project" value="UniProtKB-SubCell"/>
</dbReference>
<evidence type="ECO:0000256" key="12">
    <source>
        <dbReference type="ARBA" id="ARBA00049338"/>
    </source>
</evidence>
<dbReference type="InterPro" id="IPR059000">
    <property type="entry name" value="ATPase_P-type_domA"/>
</dbReference>
<dbReference type="Gene3D" id="3.40.1110.10">
    <property type="entry name" value="Calcium-transporting ATPase, cytoplasmic domain N"/>
    <property type="match status" value="1"/>
</dbReference>
<dbReference type="InterPro" id="IPR036163">
    <property type="entry name" value="HMA_dom_sf"/>
</dbReference>
<dbReference type="CDD" id="cd00371">
    <property type="entry name" value="HMA"/>
    <property type="match status" value="2"/>
</dbReference>
<dbReference type="InterPro" id="IPR018303">
    <property type="entry name" value="ATPase_P-typ_P_site"/>
</dbReference>
<dbReference type="GO" id="GO:0008551">
    <property type="term" value="F:P-type cadmium transporter activity"/>
    <property type="evidence" value="ECO:0007669"/>
    <property type="project" value="UniProtKB-EC"/>
</dbReference>
<feature type="transmembrane region" description="Helical" evidence="13">
    <location>
        <begin position="451"/>
        <end position="472"/>
    </location>
</feature>
<keyword evidence="10 13" id="KW-0472">Membrane</keyword>
<dbReference type="SUPFAM" id="SSF81665">
    <property type="entry name" value="Calcium ATPase, transmembrane domain M"/>
    <property type="match status" value="1"/>
</dbReference>
<organism evidence="15 16">
    <name type="scientific">[Eubacterium] siraeum</name>
    <dbReference type="NCBI Taxonomy" id="39492"/>
    <lineage>
        <taxon>Bacteria</taxon>
        <taxon>Bacillati</taxon>
        <taxon>Bacillota</taxon>
        <taxon>Clostridia</taxon>
        <taxon>Eubacteriales</taxon>
        <taxon>Oscillospiraceae</taxon>
        <taxon>Oscillospiraceae incertae sedis</taxon>
    </lineage>
</organism>
<evidence type="ECO:0000256" key="10">
    <source>
        <dbReference type="ARBA" id="ARBA00023136"/>
    </source>
</evidence>
<dbReference type="GO" id="GO:0016887">
    <property type="term" value="F:ATP hydrolysis activity"/>
    <property type="evidence" value="ECO:0007669"/>
    <property type="project" value="InterPro"/>
</dbReference>
<dbReference type="InterPro" id="IPR006121">
    <property type="entry name" value="HMA_dom"/>
</dbReference>
<dbReference type="InterPro" id="IPR023299">
    <property type="entry name" value="ATPase_P-typ_cyto_dom_N"/>
</dbReference>
<dbReference type="PANTHER" id="PTHR48085:SF5">
    <property type="entry name" value="CADMIUM_ZINC-TRANSPORTING ATPASE HMA4-RELATED"/>
    <property type="match status" value="1"/>
</dbReference>
<evidence type="ECO:0000256" key="1">
    <source>
        <dbReference type="ARBA" id="ARBA00004141"/>
    </source>
</evidence>
<dbReference type="Gene3D" id="2.70.150.10">
    <property type="entry name" value="Calcium-transporting ATPase, cytoplasmic transduction domain A"/>
    <property type="match status" value="1"/>
</dbReference>
<reference evidence="15" key="1">
    <citation type="submission" date="2023-01" db="EMBL/GenBank/DDBJ databases">
        <title>Human gut microbiome strain richness.</title>
        <authorList>
            <person name="Chen-Liaw A."/>
        </authorList>
    </citation>
    <scope>NUCLEOTIDE SEQUENCE</scope>
    <source>
        <strain evidence="15">1001283st1_G1_1001283B150217_161031</strain>
    </source>
</reference>
<sequence>MKRIYILEGLDCAQCAEEIRAEVEKDERVKSAEMNFMKQELTVEAENSCSPDELMTTVTKVVAKHEPDVTVKERQTFKEKKYIIDGLDCAQCAEEVREAVEKSDYANGAKMNFINKELTVTPSKIISDKELLKLVTATVTAVEPDVTVSEKENHVEKKVSYTKDIVKMISAGILFIVAFILEKTIGTEQLVPKIAILSMYLAAYVICGLEVAITSIKAIAKKNFFNENTLMLIASIGAIVLGEYEEAVAVMLFYTVGEFFQSIAVNKSRRSISSLIKTKPETADVLIDGEYITVDPENVETDSIIRVKPGEKIPLDGIVESGNTSIDTSALTGESLSRDITIGDEVPAGAINISGVITLKTTRRFTDSTVYKMLQMVESAVEKKTKTENFISVFAKYYTPIVVLVAVIISIFPPLFTGFNYEPFIDGIIKGKLIFPEFTGFDFVTWVQRGLIFLVISCPCALVISVPLGYFAGIGKASSKGILVKGSNYLEAISKAKVVLFDKTGTLTKGQFEVTRTEPAGMSKDELLRYAAYAESNSNHPIAVSVRKAYGADIDQSQITQCSEIAGKGIKAVISGVTVLCGNSRLMADYSINCPEANGTVLYVAVDNKYAGLIEIADMPKEHSAEAVKMLKNHGVKVVMLTGDNKSAAAAAAEKLGITDYYAELLPENKSEITLKMKSELPDNEKVMFVGDGINDAPVIASADIGVAMGGSGADSAIETADCVLMKDDPMQLADAFAISKKTNRIVLQNIIFALGVKLIIQVLGVLVLANMWAAVFADVGVSIIAIFNSLRLMRK</sequence>
<dbReference type="InterPro" id="IPR044492">
    <property type="entry name" value="P_typ_ATPase_HD_dom"/>
</dbReference>
<keyword evidence="6 13" id="KW-0547">Nucleotide-binding</keyword>
<dbReference type="PRINTS" id="PR00941">
    <property type="entry name" value="CDATPASE"/>
</dbReference>
<accession>A0AAW6D0A2</accession>
<evidence type="ECO:0000256" key="11">
    <source>
        <dbReference type="ARBA" id="ARBA00039103"/>
    </source>
</evidence>
<evidence type="ECO:0000256" key="2">
    <source>
        <dbReference type="ARBA" id="ARBA00006024"/>
    </source>
</evidence>
<dbReference type="SFLD" id="SFLDG00002">
    <property type="entry name" value="C1.7:_P-type_atpase_like"/>
    <property type="match status" value="1"/>
</dbReference>
<dbReference type="SUPFAM" id="SSF55008">
    <property type="entry name" value="HMA, heavy metal-associated domain"/>
    <property type="match status" value="2"/>
</dbReference>
<dbReference type="NCBIfam" id="TIGR01512">
    <property type="entry name" value="ATPase-IB2_Cd"/>
    <property type="match status" value="1"/>
</dbReference>
<feature type="transmembrane region" description="Helical" evidence="13">
    <location>
        <begin position="397"/>
        <end position="416"/>
    </location>
</feature>
<evidence type="ECO:0000256" key="4">
    <source>
        <dbReference type="ARBA" id="ARBA00022692"/>
    </source>
</evidence>
<keyword evidence="9 13" id="KW-1133">Transmembrane helix</keyword>
<gene>
    <name evidence="15" type="ORF">PNE09_01390</name>
</gene>
<feature type="transmembrane region" description="Helical" evidence="13">
    <location>
        <begin position="165"/>
        <end position="182"/>
    </location>
</feature>
<evidence type="ECO:0000256" key="5">
    <source>
        <dbReference type="ARBA" id="ARBA00022723"/>
    </source>
</evidence>
<dbReference type="InterPro" id="IPR008250">
    <property type="entry name" value="ATPase_P-typ_transduc_dom_A_sf"/>
</dbReference>
<feature type="transmembrane region" description="Helical" evidence="13">
    <location>
        <begin position="194"/>
        <end position="212"/>
    </location>
</feature>
<keyword evidence="7 13" id="KW-0067">ATP-binding</keyword>
<comment type="similarity">
    <text evidence="2 13">Belongs to the cation transport ATPase (P-type) (TC 3.A.3) family. Type IB subfamily.</text>
</comment>
<evidence type="ECO:0000313" key="15">
    <source>
        <dbReference type="EMBL" id="MDB8002713.1"/>
    </source>
</evidence>
<comment type="caution">
    <text evidence="15">The sequence shown here is derived from an EMBL/GenBank/DDBJ whole genome shotgun (WGS) entry which is preliminary data.</text>
</comment>
<dbReference type="PROSITE" id="PS00154">
    <property type="entry name" value="ATPASE_E1_E2"/>
    <property type="match status" value="1"/>
</dbReference>
<dbReference type="Proteomes" id="UP001210809">
    <property type="component" value="Unassembled WGS sequence"/>
</dbReference>
<dbReference type="SUPFAM" id="SSF81653">
    <property type="entry name" value="Calcium ATPase, transduction domain A"/>
    <property type="match status" value="1"/>
</dbReference>
<keyword evidence="4 13" id="KW-0812">Transmembrane</keyword>
<dbReference type="PROSITE" id="PS50846">
    <property type="entry name" value="HMA_2"/>
    <property type="match status" value="1"/>
</dbReference>
<protein>
    <recommendedName>
        <fullName evidence="11">Cd(2+)-exporting ATPase</fullName>
        <ecNumber evidence="11">7.2.2.21</ecNumber>
    </recommendedName>
</protein>
<dbReference type="GO" id="GO:0005524">
    <property type="term" value="F:ATP binding"/>
    <property type="evidence" value="ECO:0007669"/>
    <property type="project" value="UniProtKB-UniRule"/>
</dbReference>
<feature type="domain" description="HMA" evidence="14">
    <location>
        <begin position="1"/>
        <end position="70"/>
    </location>
</feature>
<keyword evidence="13" id="KW-1003">Cell membrane</keyword>
<dbReference type="InterPro" id="IPR023214">
    <property type="entry name" value="HAD_sf"/>
</dbReference>
<dbReference type="Gene3D" id="3.30.70.100">
    <property type="match status" value="2"/>
</dbReference>
<dbReference type="InterPro" id="IPR023298">
    <property type="entry name" value="ATPase_P-typ_TM_dom_sf"/>
</dbReference>
<evidence type="ECO:0000256" key="6">
    <source>
        <dbReference type="ARBA" id="ARBA00022741"/>
    </source>
</evidence>
<feature type="transmembrane region" description="Helical" evidence="13">
    <location>
        <begin position="747"/>
        <end position="767"/>
    </location>
</feature>
<dbReference type="Pfam" id="PF00122">
    <property type="entry name" value="E1-E2_ATPase"/>
    <property type="match status" value="1"/>
</dbReference>
<dbReference type="PANTHER" id="PTHR48085">
    <property type="entry name" value="CADMIUM/ZINC-TRANSPORTING ATPASE HMA2-RELATED"/>
    <property type="match status" value="1"/>
</dbReference>
<keyword evidence="3" id="KW-0104">Cadmium</keyword>
<proteinExistence type="inferred from homology"/>
<dbReference type="Pfam" id="PF00403">
    <property type="entry name" value="HMA"/>
    <property type="match status" value="1"/>
</dbReference>
<dbReference type="EMBL" id="JAQLXW010000001">
    <property type="protein sequence ID" value="MDB8002713.1"/>
    <property type="molecule type" value="Genomic_DNA"/>
</dbReference>
<feature type="transmembrane region" description="Helical" evidence="13">
    <location>
        <begin position="773"/>
        <end position="791"/>
    </location>
</feature>
<keyword evidence="5 13" id="KW-0479">Metal-binding</keyword>
<evidence type="ECO:0000313" key="16">
    <source>
        <dbReference type="Proteomes" id="UP001210809"/>
    </source>
</evidence>
<dbReference type="NCBIfam" id="TIGR01494">
    <property type="entry name" value="ATPase_P-type"/>
    <property type="match status" value="1"/>
</dbReference>
<evidence type="ECO:0000256" key="7">
    <source>
        <dbReference type="ARBA" id="ARBA00022840"/>
    </source>
</evidence>
<evidence type="ECO:0000259" key="14">
    <source>
        <dbReference type="PROSITE" id="PS50846"/>
    </source>
</evidence>
<comment type="subcellular location">
    <subcellularLocation>
        <location evidence="13">Cell membrane</location>
    </subcellularLocation>
    <subcellularLocation>
        <location evidence="1">Membrane</location>
        <topology evidence="1">Multi-pass membrane protein</topology>
    </subcellularLocation>
</comment>
<evidence type="ECO:0000256" key="3">
    <source>
        <dbReference type="ARBA" id="ARBA00022539"/>
    </source>
</evidence>
<dbReference type="AlphaFoldDB" id="A0AAW6D0A2"/>
<comment type="catalytic activity">
    <reaction evidence="12">
        <text>Cd(2+)(in) + ATP + H2O = Cd(2+)(out) + ADP + phosphate + H(+)</text>
        <dbReference type="Rhea" id="RHEA:12132"/>
        <dbReference type="ChEBI" id="CHEBI:15377"/>
        <dbReference type="ChEBI" id="CHEBI:15378"/>
        <dbReference type="ChEBI" id="CHEBI:30616"/>
        <dbReference type="ChEBI" id="CHEBI:43474"/>
        <dbReference type="ChEBI" id="CHEBI:48775"/>
        <dbReference type="ChEBI" id="CHEBI:456216"/>
        <dbReference type="EC" id="7.2.2.21"/>
    </reaction>
</comment>
<dbReference type="NCBIfam" id="TIGR01525">
    <property type="entry name" value="ATPase-IB_hvy"/>
    <property type="match status" value="1"/>
</dbReference>
<dbReference type="SFLD" id="SFLDF00027">
    <property type="entry name" value="p-type_atpase"/>
    <property type="match status" value="1"/>
</dbReference>
<dbReference type="PRINTS" id="PR00119">
    <property type="entry name" value="CATATPASE"/>
</dbReference>
<evidence type="ECO:0000256" key="13">
    <source>
        <dbReference type="RuleBase" id="RU362081"/>
    </source>
</evidence>
<dbReference type="GO" id="GO:0046872">
    <property type="term" value="F:metal ion binding"/>
    <property type="evidence" value="ECO:0007669"/>
    <property type="project" value="UniProtKB-KW"/>
</dbReference>
<dbReference type="InterPro" id="IPR051014">
    <property type="entry name" value="Cation_Transport_ATPase_IB"/>
</dbReference>
<evidence type="ECO:0000256" key="8">
    <source>
        <dbReference type="ARBA" id="ARBA00022967"/>
    </source>
</evidence>
<dbReference type="InterPro" id="IPR036412">
    <property type="entry name" value="HAD-like_sf"/>
</dbReference>
<name>A0AAW6D0A2_9FIRM</name>
<dbReference type="InterPro" id="IPR001757">
    <property type="entry name" value="P_typ_ATPase"/>
</dbReference>
<dbReference type="Gene3D" id="3.40.50.1000">
    <property type="entry name" value="HAD superfamily/HAD-like"/>
    <property type="match status" value="1"/>
</dbReference>
<evidence type="ECO:0000256" key="9">
    <source>
        <dbReference type="ARBA" id="ARBA00022989"/>
    </source>
</evidence>
<dbReference type="SFLD" id="SFLDS00003">
    <property type="entry name" value="Haloacid_Dehalogenase"/>
    <property type="match status" value="1"/>
</dbReference>
<dbReference type="SUPFAM" id="SSF56784">
    <property type="entry name" value="HAD-like"/>
    <property type="match status" value="1"/>
</dbReference>